<dbReference type="Proteomes" id="UP001279660">
    <property type="component" value="Unassembled WGS sequence"/>
</dbReference>
<protein>
    <submittedName>
        <fullName evidence="1">Uncharacterized protein</fullName>
    </submittedName>
</protein>
<dbReference type="RefSeq" id="WP_010404624.1">
    <property type="nucleotide sequence ID" value="NZ_JAWXXV010000001.1"/>
</dbReference>
<comment type="caution">
    <text evidence="1">The sequence shown here is derived from an EMBL/GenBank/DDBJ whole genome shotgun (WGS) entry which is preliminary data.</text>
</comment>
<gene>
    <name evidence="1" type="ORF">SIL82_05390</name>
</gene>
<proteinExistence type="predicted"/>
<reference evidence="1 2" key="1">
    <citation type="submission" date="2023-11" db="EMBL/GenBank/DDBJ databases">
        <title>MicrobeMod: A computational toolkit for identifying prokaryotic methylation and restriction-modification with nanopore sequencing.</title>
        <authorList>
            <person name="Crits-Christoph A."/>
            <person name="Kang S.C."/>
            <person name="Lee H."/>
            <person name="Ostrov N."/>
        </authorList>
    </citation>
    <scope>NUCLEOTIDE SEQUENCE [LARGE SCALE GENOMIC DNA]</scope>
    <source>
        <strain evidence="1 2">ATCC 14820</strain>
    </source>
</reference>
<evidence type="ECO:0000313" key="2">
    <source>
        <dbReference type="Proteomes" id="UP001279660"/>
    </source>
</evidence>
<evidence type="ECO:0000313" key="1">
    <source>
        <dbReference type="EMBL" id="MDX5983687.1"/>
    </source>
</evidence>
<organism evidence="1 2">
    <name type="scientific">Sphingomonas echinoides</name>
    <dbReference type="NCBI Taxonomy" id="59803"/>
    <lineage>
        <taxon>Bacteria</taxon>
        <taxon>Pseudomonadati</taxon>
        <taxon>Pseudomonadota</taxon>
        <taxon>Alphaproteobacteria</taxon>
        <taxon>Sphingomonadales</taxon>
        <taxon>Sphingomonadaceae</taxon>
        <taxon>Sphingomonas</taxon>
    </lineage>
</organism>
<accession>A0ABU4PIJ1</accession>
<keyword evidence="2" id="KW-1185">Reference proteome</keyword>
<sequence length="204" mass="22225">MTTDTVILATSWIHQPALGDRPARTLLVGAATLTFRYRFGSAGFDLAAHSTTVTDDPVETISWLADSFHIPPGRLLLWRAEDIVVPSLIAAAETARDALASARMLRELDLVFTGEVIDVAEAYGHTNATSFDAVAHGADLKFVPMTRADLAEAHRTGNHGAIREHLAARVKAIWQLWLASREDTETLTAMTEAWLATPDAQVRL</sequence>
<dbReference type="EMBL" id="JAWXXV010000001">
    <property type="protein sequence ID" value="MDX5983687.1"/>
    <property type="molecule type" value="Genomic_DNA"/>
</dbReference>
<name>A0ABU4PIJ1_9SPHN</name>